<feature type="domain" description="MobA/VirD2-like nuclease" evidence="2">
    <location>
        <begin position="38"/>
        <end position="151"/>
    </location>
</feature>
<evidence type="ECO:0000259" key="2">
    <source>
        <dbReference type="Pfam" id="PF03432"/>
    </source>
</evidence>
<name>A0ABV6HII6_9SPHI</name>
<sequence>MVAVIHASRSFRTVLNYNENKVREGMADCISAGSYPKNVVDLAFNEKLNRLRDQAALRPSVKVNCVHISLNFHPSESLSGAQLEVLAEDYLDRLGFCGQPYLLYRHYDAAHPHVHLVTTNIRNDGSAIKLHNIGKSRSEEARKAIEEKYHLVRATDSEATENTVKSAYSQRIEYGKSETRRAIAGVLAGVLTTYCYGSVAELNALLGLYNVEASRGKEESRIYKNRGLIYRILDSQSRAIGVPIKASLLPGKPTLNFLEERFVMNRIVRRQHRSRLRNAIDMAFLKGQVSTVNDIVGLLKTQGIDTVIRRNNNGELYGITYVDHTTKCVFNGSELGKNYSSNAIKKRSGERDLPVSPLGQSGQKEWVKRQEKDIDPRLVPVEQSIETNITGDFMETLIGPEYANELLPWELRNRLKRKRKKKRSQDER</sequence>
<organism evidence="3 4">
    <name type="scientific">Olivibacter oleidegradans</name>
    <dbReference type="NCBI Taxonomy" id="760123"/>
    <lineage>
        <taxon>Bacteria</taxon>
        <taxon>Pseudomonadati</taxon>
        <taxon>Bacteroidota</taxon>
        <taxon>Sphingobacteriia</taxon>
        <taxon>Sphingobacteriales</taxon>
        <taxon>Sphingobacteriaceae</taxon>
        <taxon>Olivibacter</taxon>
    </lineage>
</organism>
<dbReference type="EMBL" id="JBHLWO010000002">
    <property type="protein sequence ID" value="MFC0318714.1"/>
    <property type="molecule type" value="Genomic_DNA"/>
</dbReference>
<accession>A0ABV6HII6</accession>
<reference evidence="3 4" key="1">
    <citation type="submission" date="2024-09" db="EMBL/GenBank/DDBJ databases">
        <authorList>
            <person name="Sun Q."/>
            <person name="Mori K."/>
        </authorList>
    </citation>
    <scope>NUCLEOTIDE SEQUENCE [LARGE SCALE GENOMIC DNA]</scope>
    <source>
        <strain evidence="3 4">CCM 7765</strain>
    </source>
</reference>
<dbReference type="Pfam" id="PF03432">
    <property type="entry name" value="Relaxase"/>
    <property type="match status" value="1"/>
</dbReference>
<keyword evidence="4" id="KW-1185">Reference proteome</keyword>
<dbReference type="Proteomes" id="UP001589774">
    <property type="component" value="Unassembled WGS sequence"/>
</dbReference>
<proteinExistence type="predicted"/>
<evidence type="ECO:0000313" key="4">
    <source>
        <dbReference type="Proteomes" id="UP001589774"/>
    </source>
</evidence>
<comment type="caution">
    <text evidence="3">The sequence shown here is derived from an EMBL/GenBank/DDBJ whole genome shotgun (WGS) entry which is preliminary data.</text>
</comment>
<feature type="region of interest" description="Disordered" evidence="1">
    <location>
        <begin position="346"/>
        <end position="366"/>
    </location>
</feature>
<evidence type="ECO:0000256" key="1">
    <source>
        <dbReference type="SAM" id="MobiDB-lite"/>
    </source>
</evidence>
<evidence type="ECO:0000313" key="3">
    <source>
        <dbReference type="EMBL" id="MFC0318714.1"/>
    </source>
</evidence>
<gene>
    <name evidence="3" type="ORF">ACFFI0_10355</name>
</gene>
<dbReference type="InterPro" id="IPR005094">
    <property type="entry name" value="Endonuclease_MobA/VirD2"/>
</dbReference>
<protein>
    <submittedName>
        <fullName evidence="3">Relaxase/mobilization nuclease domain-containing protein</fullName>
    </submittedName>
</protein>
<dbReference type="RefSeq" id="WP_130857265.1">
    <property type="nucleotide sequence ID" value="NZ_JBHLWO010000002.1"/>
</dbReference>